<accession>A0AAN7YVA3</accession>
<reference evidence="1 2" key="1">
    <citation type="submission" date="2023-11" db="EMBL/GenBank/DDBJ databases">
        <title>Dfirmibasis_genome.</title>
        <authorList>
            <person name="Edelbroek B."/>
            <person name="Kjellin J."/>
            <person name="Jerlstrom-Hultqvist J."/>
            <person name="Soderbom F."/>
        </authorList>
    </citation>
    <scope>NUCLEOTIDE SEQUENCE [LARGE SCALE GENOMIC DNA]</scope>
    <source>
        <strain evidence="1 2">TNS-C-14</strain>
    </source>
</reference>
<sequence>MIILIMIHYQNMGLPHNLIEEIISRCENAVERFKCSLDSELKILLVLFFLKKGPKNSNYFERVFKIGGSEYKSSIYSTPNSIDPYLGNGENILPNNERKISQSRFHTALASRRNQVENGFAKINMVLFTQEV</sequence>
<evidence type="ECO:0000313" key="2">
    <source>
        <dbReference type="Proteomes" id="UP001344447"/>
    </source>
</evidence>
<gene>
    <name evidence="1" type="ORF">RB653_001994</name>
</gene>
<name>A0AAN7YVA3_9MYCE</name>
<organism evidence="1 2">
    <name type="scientific">Dictyostelium firmibasis</name>
    <dbReference type="NCBI Taxonomy" id="79012"/>
    <lineage>
        <taxon>Eukaryota</taxon>
        <taxon>Amoebozoa</taxon>
        <taxon>Evosea</taxon>
        <taxon>Eumycetozoa</taxon>
        <taxon>Dictyostelia</taxon>
        <taxon>Dictyosteliales</taxon>
        <taxon>Dictyosteliaceae</taxon>
        <taxon>Dictyostelium</taxon>
    </lineage>
</organism>
<dbReference type="EMBL" id="JAVFKY010000004">
    <property type="protein sequence ID" value="KAK5577057.1"/>
    <property type="molecule type" value="Genomic_DNA"/>
</dbReference>
<keyword evidence="2" id="KW-1185">Reference proteome</keyword>
<comment type="caution">
    <text evidence="1">The sequence shown here is derived from an EMBL/GenBank/DDBJ whole genome shotgun (WGS) entry which is preliminary data.</text>
</comment>
<dbReference type="Proteomes" id="UP001344447">
    <property type="component" value="Unassembled WGS sequence"/>
</dbReference>
<evidence type="ECO:0000313" key="1">
    <source>
        <dbReference type="EMBL" id="KAK5577057.1"/>
    </source>
</evidence>
<proteinExistence type="predicted"/>
<protein>
    <submittedName>
        <fullName evidence="1">Uncharacterized protein</fullName>
    </submittedName>
</protein>
<dbReference type="AlphaFoldDB" id="A0AAN7YVA3"/>